<feature type="region of interest" description="Disordered" evidence="1">
    <location>
        <begin position="1"/>
        <end position="82"/>
    </location>
</feature>
<keyword evidence="3" id="KW-1185">Reference proteome</keyword>
<proteinExistence type="predicted"/>
<dbReference type="EMBL" id="JAKKPZ010000006">
    <property type="protein sequence ID" value="KAI1719996.1"/>
    <property type="molecule type" value="Genomic_DNA"/>
</dbReference>
<sequence length="115" mass="12945">MSLTNPEPSTSSGASIEGQENVPFGDKNRKSIKRTNSRASSAPTRKSRGRATSIRDVLTLRNGSIFNPNDGKKRSRDRGQPGLRAMLYGLTMKMEREEANFKKMQIKRLGEYFIH</sequence>
<protein>
    <submittedName>
        <fullName evidence="2">Uncharacterized protein</fullName>
    </submittedName>
</protein>
<organism evidence="2 3">
    <name type="scientific">Ditylenchus destructor</name>
    <dbReference type="NCBI Taxonomy" id="166010"/>
    <lineage>
        <taxon>Eukaryota</taxon>
        <taxon>Metazoa</taxon>
        <taxon>Ecdysozoa</taxon>
        <taxon>Nematoda</taxon>
        <taxon>Chromadorea</taxon>
        <taxon>Rhabditida</taxon>
        <taxon>Tylenchina</taxon>
        <taxon>Tylenchomorpha</taxon>
        <taxon>Sphaerularioidea</taxon>
        <taxon>Anguinidae</taxon>
        <taxon>Anguininae</taxon>
        <taxon>Ditylenchus</taxon>
    </lineage>
</organism>
<feature type="compositionally biased region" description="Polar residues" evidence="1">
    <location>
        <begin position="1"/>
        <end position="14"/>
    </location>
</feature>
<reference evidence="2" key="1">
    <citation type="submission" date="2022-01" db="EMBL/GenBank/DDBJ databases">
        <title>Genome Sequence Resource for Two Populations of Ditylenchus destructor, the Migratory Endoparasitic Phytonematode.</title>
        <authorList>
            <person name="Zhang H."/>
            <person name="Lin R."/>
            <person name="Xie B."/>
        </authorList>
    </citation>
    <scope>NUCLEOTIDE SEQUENCE</scope>
    <source>
        <strain evidence="2">BazhouSP</strain>
    </source>
</reference>
<evidence type="ECO:0000313" key="3">
    <source>
        <dbReference type="Proteomes" id="UP001201812"/>
    </source>
</evidence>
<gene>
    <name evidence="2" type="ORF">DdX_05363</name>
</gene>
<evidence type="ECO:0000313" key="2">
    <source>
        <dbReference type="EMBL" id="KAI1719996.1"/>
    </source>
</evidence>
<name>A0AAD4R9R8_9BILA</name>
<dbReference type="Proteomes" id="UP001201812">
    <property type="component" value="Unassembled WGS sequence"/>
</dbReference>
<evidence type="ECO:0000256" key="1">
    <source>
        <dbReference type="SAM" id="MobiDB-lite"/>
    </source>
</evidence>
<comment type="caution">
    <text evidence="2">The sequence shown here is derived from an EMBL/GenBank/DDBJ whole genome shotgun (WGS) entry which is preliminary data.</text>
</comment>
<dbReference type="AlphaFoldDB" id="A0AAD4R9R8"/>
<accession>A0AAD4R9R8</accession>